<dbReference type="Proteomes" id="UP000606935">
    <property type="component" value="Unassembled WGS sequence"/>
</dbReference>
<dbReference type="AlphaFoldDB" id="A0A918DKN4"/>
<reference evidence="1" key="1">
    <citation type="journal article" date="2014" name="Int. J. Syst. Evol. Microbiol.">
        <title>Complete genome sequence of Corynebacterium casei LMG S-19264T (=DSM 44701T), isolated from a smear-ripened cheese.</title>
        <authorList>
            <consortium name="US DOE Joint Genome Institute (JGI-PGF)"/>
            <person name="Walter F."/>
            <person name="Albersmeier A."/>
            <person name="Kalinowski J."/>
            <person name="Ruckert C."/>
        </authorList>
    </citation>
    <scope>NUCLEOTIDE SEQUENCE</scope>
    <source>
        <strain evidence="1">CGMCC 1.7086</strain>
    </source>
</reference>
<gene>
    <name evidence="1" type="ORF">GCM10010982_26620</name>
</gene>
<comment type="caution">
    <text evidence="1">The sequence shown here is derived from an EMBL/GenBank/DDBJ whole genome shotgun (WGS) entry which is preliminary data.</text>
</comment>
<protein>
    <submittedName>
        <fullName evidence="1">Uncharacterized protein</fullName>
    </submittedName>
</protein>
<proteinExistence type="predicted"/>
<accession>A0A918DKN4</accession>
<sequence length="78" mass="9250">MSDALLVPFRFGQSATVKAIENNICELELRVDLCNELIREEPEFRYFHELERDALLQQINEQRFRLSRLSRPTLRISA</sequence>
<dbReference type="RefSeq" id="WP_188696018.1">
    <property type="nucleotide sequence ID" value="NZ_BMLS01000004.1"/>
</dbReference>
<reference evidence="1" key="2">
    <citation type="submission" date="2020-09" db="EMBL/GenBank/DDBJ databases">
        <authorList>
            <person name="Sun Q."/>
            <person name="Zhou Y."/>
        </authorList>
    </citation>
    <scope>NUCLEOTIDE SEQUENCE</scope>
    <source>
        <strain evidence="1">CGMCC 1.7086</strain>
    </source>
</reference>
<evidence type="ECO:0000313" key="1">
    <source>
        <dbReference type="EMBL" id="GGO71253.1"/>
    </source>
</evidence>
<keyword evidence="2" id="KW-1185">Reference proteome</keyword>
<evidence type="ECO:0000313" key="2">
    <source>
        <dbReference type="Proteomes" id="UP000606935"/>
    </source>
</evidence>
<name>A0A918DKN4_9ALTE</name>
<dbReference type="EMBL" id="BMLS01000004">
    <property type="protein sequence ID" value="GGO71253.1"/>
    <property type="molecule type" value="Genomic_DNA"/>
</dbReference>
<organism evidence="1 2">
    <name type="scientific">Bowmanella pacifica</name>
    <dbReference type="NCBI Taxonomy" id="502051"/>
    <lineage>
        <taxon>Bacteria</taxon>
        <taxon>Pseudomonadati</taxon>
        <taxon>Pseudomonadota</taxon>
        <taxon>Gammaproteobacteria</taxon>
        <taxon>Alteromonadales</taxon>
        <taxon>Alteromonadaceae</taxon>
        <taxon>Bowmanella</taxon>
    </lineage>
</organism>